<evidence type="ECO:0000256" key="6">
    <source>
        <dbReference type="ARBA" id="ARBA00048117"/>
    </source>
</evidence>
<dbReference type="GO" id="GO:0046872">
    <property type="term" value="F:metal ion binding"/>
    <property type="evidence" value="ECO:0007669"/>
    <property type="project" value="UniProtKB-KW"/>
</dbReference>
<protein>
    <recommendedName>
        <fullName evidence="1">N(6)-L-threonylcarbamoyladenine synthase</fullName>
        <ecNumber evidence="1">2.3.1.234</ecNumber>
    </recommendedName>
</protein>
<keyword evidence="2" id="KW-0808">Transferase</keyword>
<evidence type="ECO:0000313" key="8">
    <source>
        <dbReference type="EMBL" id="KFM69425.1"/>
    </source>
</evidence>
<reference evidence="8 9" key="1">
    <citation type="submission" date="2013-11" db="EMBL/GenBank/DDBJ databases">
        <title>Genome sequencing of Stegodyphus mimosarum.</title>
        <authorList>
            <person name="Bechsgaard J."/>
        </authorList>
    </citation>
    <scope>NUCLEOTIDE SEQUENCE [LARGE SCALE GENOMIC DNA]</scope>
</reference>
<keyword evidence="4" id="KW-0479">Metal-binding</keyword>
<dbReference type="PANTHER" id="PTHR11735">
    <property type="entry name" value="TRNA N6-ADENOSINE THREONYLCARBAMOYLTRANSFERASE"/>
    <property type="match status" value="1"/>
</dbReference>
<feature type="domain" description="Gcp-like" evidence="7">
    <location>
        <begin position="1"/>
        <end position="218"/>
    </location>
</feature>
<dbReference type="OrthoDB" id="10259622at2759"/>
<evidence type="ECO:0000313" key="9">
    <source>
        <dbReference type="Proteomes" id="UP000054359"/>
    </source>
</evidence>
<dbReference type="PRINTS" id="PR00789">
    <property type="entry name" value="OSIALOPTASE"/>
</dbReference>
<comment type="catalytic activity">
    <reaction evidence="6">
        <text>L-threonylcarbamoyladenylate + adenosine(37) in tRNA = N(6)-L-threonylcarbamoyladenosine(37) in tRNA + AMP + H(+)</text>
        <dbReference type="Rhea" id="RHEA:37059"/>
        <dbReference type="Rhea" id="RHEA-COMP:10162"/>
        <dbReference type="Rhea" id="RHEA-COMP:10163"/>
        <dbReference type="ChEBI" id="CHEBI:15378"/>
        <dbReference type="ChEBI" id="CHEBI:73682"/>
        <dbReference type="ChEBI" id="CHEBI:74411"/>
        <dbReference type="ChEBI" id="CHEBI:74418"/>
        <dbReference type="ChEBI" id="CHEBI:456215"/>
        <dbReference type="EC" id="2.3.1.234"/>
    </reaction>
</comment>
<dbReference type="GO" id="GO:0008033">
    <property type="term" value="P:tRNA processing"/>
    <property type="evidence" value="ECO:0007669"/>
    <property type="project" value="UniProtKB-KW"/>
</dbReference>
<feature type="non-terminal residue" evidence="8">
    <location>
        <position position="275"/>
    </location>
</feature>
<dbReference type="STRING" id="407821.A0A087TWD6"/>
<dbReference type="InterPro" id="IPR000905">
    <property type="entry name" value="Gcp-like_dom"/>
</dbReference>
<dbReference type="InterPro" id="IPR043129">
    <property type="entry name" value="ATPase_NBD"/>
</dbReference>
<dbReference type="PANTHER" id="PTHR11735:SF6">
    <property type="entry name" value="TRNA N6-ADENOSINE THREONYLCARBAMOYLTRANSFERASE, MITOCHONDRIAL"/>
    <property type="match status" value="1"/>
</dbReference>
<dbReference type="AlphaFoldDB" id="A0A087TWD6"/>
<evidence type="ECO:0000256" key="2">
    <source>
        <dbReference type="ARBA" id="ARBA00022679"/>
    </source>
</evidence>
<organism evidence="8 9">
    <name type="scientific">Stegodyphus mimosarum</name>
    <name type="common">African social velvet spider</name>
    <dbReference type="NCBI Taxonomy" id="407821"/>
    <lineage>
        <taxon>Eukaryota</taxon>
        <taxon>Metazoa</taxon>
        <taxon>Ecdysozoa</taxon>
        <taxon>Arthropoda</taxon>
        <taxon>Chelicerata</taxon>
        <taxon>Arachnida</taxon>
        <taxon>Araneae</taxon>
        <taxon>Araneomorphae</taxon>
        <taxon>Entelegynae</taxon>
        <taxon>Eresoidea</taxon>
        <taxon>Eresidae</taxon>
        <taxon>Stegodyphus</taxon>
    </lineage>
</organism>
<evidence type="ECO:0000256" key="3">
    <source>
        <dbReference type="ARBA" id="ARBA00022694"/>
    </source>
</evidence>
<dbReference type="OMA" id="RIHRAFI"/>
<dbReference type="Proteomes" id="UP000054359">
    <property type="component" value="Unassembled WGS sequence"/>
</dbReference>
<keyword evidence="3" id="KW-0819">tRNA processing</keyword>
<dbReference type="Pfam" id="PF00814">
    <property type="entry name" value="TsaD"/>
    <property type="match status" value="1"/>
</dbReference>
<keyword evidence="9" id="KW-1185">Reference proteome</keyword>
<dbReference type="InterPro" id="IPR017861">
    <property type="entry name" value="KAE1/TsaD"/>
</dbReference>
<proteinExistence type="predicted"/>
<dbReference type="GO" id="GO:0061711">
    <property type="term" value="F:tRNA N(6)-L-threonylcarbamoyladenine synthase activity"/>
    <property type="evidence" value="ECO:0007669"/>
    <property type="project" value="UniProtKB-EC"/>
</dbReference>
<name>A0A087TWD6_STEMI</name>
<evidence type="ECO:0000256" key="5">
    <source>
        <dbReference type="ARBA" id="ARBA00023315"/>
    </source>
</evidence>
<keyword evidence="5" id="KW-0012">Acyltransferase</keyword>
<evidence type="ECO:0000256" key="4">
    <source>
        <dbReference type="ARBA" id="ARBA00022723"/>
    </source>
</evidence>
<evidence type="ECO:0000259" key="7">
    <source>
        <dbReference type="Pfam" id="PF00814"/>
    </source>
</evidence>
<accession>A0A087TWD6</accession>
<gene>
    <name evidence="8" type="ORF">X975_00285</name>
</gene>
<dbReference type="EC" id="2.3.1.234" evidence="1"/>
<dbReference type="Gene3D" id="3.30.420.40">
    <property type="match status" value="1"/>
</dbReference>
<evidence type="ECO:0000256" key="1">
    <source>
        <dbReference type="ARBA" id="ARBA00012156"/>
    </source>
</evidence>
<sequence>MEAHALTARLLENIEFPFLTLLASGGHCQIALVKSLEEFLLLGTSSHNSPGEVLDKVARRLKLQNLPECYEMSGGQAIEFMAKDGDPLAYSFPYSLTHHRDCNFSFSGFTSFATKTIETEEEEYDVPPDGVVPTAKDICASLLHGYALHMMHRIHRAFIFCETKNLLNSDKRSLVFSGGVACNTYIRIALKNMCAALNAEFYCPPPRLCTDNGIMIAWNGVEKLKAGVDICSNFKSIKPEPDCPLGTDLSEEVRKASIKVKMPKIDLQVEKEKVL</sequence>
<dbReference type="EMBL" id="KK117066">
    <property type="protein sequence ID" value="KFM69425.1"/>
    <property type="molecule type" value="Genomic_DNA"/>
</dbReference>
<dbReference type="SUPFAM" id="SSF53067">
    <property type="entry name" value="Actin-like ATPase domain"/>
    <property type="match status" value="1"/>
</dbReference>
<dbReference type="GO" id="GO:0005739">
    <property type="term" value="C:mitochondrion"/>
    <property type="evidence" value="ECO:0007669"/>
    <property type="project" value="TreeGrafter"/>
</dbReference>